<comment type="caution">
    <text evidence="3">The sequence shown here is derived from an EMBL/GenBank/DDBJ whole genome shotgun (WGS) entry which is preliminary data.</text>
</comment>
<dbReference type="Proteomes" id="UP001458880">
    <property type="component" value="Unassembled WGS sequence"/>
</dbReference>
<evidence type="ECO:0000313" key="4">
    <source>
        <dbReference type="Proteomes" id="UP001458880"/>
    </source>
</evidence>
<evidence type="ECO:0000256" key="1">
    <source>
        <dbReference type="SAM" id="MobiDB-lite"/>
    </source>
</evidence>
<reference evidence="3 4" key="1">
    <citation type="journal article" date="2024" name="BMC Genomics">
        <title>De novo assembly and annotation of Popillia japonica's genome with initial clues to its potential as an invasive pest.</title>
        <authorList>
            <person name="Cucini C."/>
            <person name="Boschi S."/>
            <person name="Funari R."/>
            <person name="Cardaioli E."/>
            <person name="Iannotti N."/>
            <person name="Marturano G."/>
            <person name="Paoli F."/>
            <person name="Bruttini M."/>
            <person name="Carapelli A."/>
            <person name="Frati F."/>
            <person name="Nardi F."/>
        </authorList>
    </citation>
    <scope>NUCLEOTIDE SEQUENCE [LARGE SCALE GENOMIC DNA]</scope>
    <source>
        <strain evidence="3">DMR45628</strain>
    </source>
</reference>
<evidence type="ECO:0000256" key="2">
    <source>
        <dbReference type="SAM" id="SignalP"/>
    </source>
</evidence>
<protein>
    <submittedName>
        <fullName evidence="3">Uncharacterized protein</fullName>
    </submittedName>
</protein>
<evidence type="ECO:0000313" key="3">
    <source>
        <dbReference type="EMBL" id="KAK9723203.1"/>
    </source>
</evidence>
<feature type="compositionally biased region" description="Low complexity" evidence="1">
    <location>
        <begin position="214"/>
        <end position="232"/>
    </location>
</feature>
<proteinExistence type="predicted"/>
<dbReference type="EMBL" id="JASPKY010000182">
    <property type="protein sequence ID" value="KAK9723203.1"/>
    <property type="molecule type" value="Genomic_DNA"/>
</dbReference>
<feature type="region of interest" description="Disordered" evidence="1">
    <location>
        <begin position="205"/>
        <end position="235"/>
    </location>
</feature>
<feature type="region of interest" description="Disordered" evidence="1">
    <location>
        <begin position="698"/>
        <end position="720"/>
    </location>
</feature>
<keyword evidence="4" id="KW-1185">Reference proteome</keyword>
<feature type="chain" id="PRO_5044002156" evidence="2">
    <location>
        <begin position="19"/>
        <end position="858"/>
    </location>
</feature>
<name>A0AAW1KT13_POPJA</name>
<accession>A0AAW1KT13</accession>
<feature type="compositionally biased region" description="Polar residues" evidence="1">
    <location>
        <begin position="174"/>
        <end position="189"/>
    </location>
</feature>
<gene>
    <name evidence="3" type="ORF">QE152_g19394</name>
</gene>
<feature type="signal peptide" evidence="2">
    <location>
        <begin position="1"/>
        <end position="18"/>
    </location>
</feature>
<sequence>MTRLKLIVLSLCAVQIAATPLIEYDTTTSESNISETTTELSRDTTNNRTDIETTTELINAIQEDIAANLVKTDIESRFNKDGGEDSEGVTQYSRASILQDNEEICDDQFSTSQKPTTYHPRFGGAQSTMSPIFNPDVTATTEGTETITTTTEINFVPTEENEVSTPPPSTTTSKSDQNFPESTDTTSFNYGDRIRGDIFSRNQANFGLATPPATTSNSGETSPESTETTNFNYGDRIRGDIFSRNQANFGWVTAPPTTNPRENSPDATDQIIGSDFISSTSVKYGNQASFGLVTSTTPSNAGVWRYQTFSVPKPNKNDKVVFSRFGFGTKFNGFSSNFIQPESLVEDVVSSTNSPPKTYFLDNNPDLARFSITPSTRAPPPNENLFNFGIKPKLLPIDFGTTSIRSEIPSTTTDIPDLISPKLSTTTIAPIDFGTTSIRSEIPSTTTSIPDLIIPKLSTTTISPIDFGTTSIRSKIPSTTTSIPDLIIPKLSTTTISPIDFGTTSIRSEIPSTTTDIPDLISPKLSTTTIAPIDFGTTSIRSEIPSTTTSIPDLIIPKLSTTTISPIDFGTTSIRSEIPSPTTDIPDLITPIQSTYANNLVTTLSPAIPTEFSSTTPPSLSNFNFAPSSSYTNHLTSFDLNANKKYDLFNGIRTLPPAQITTTTPPPIRPKFFVTPKMSIPHPSIELFSKIGDRESKLPPMNRGKINVPSEILPPKFGGRSDTTTEGLVKALFSGEISFGNGTNPESKTGSFYNLQSIQSYNLAFINSAPTNRFQPIKPHARTPIFRAAPHKPELFRPTSARPQFSLDLIDKYTSANFKIDTVNLGKTGSINRVGDSRRPTFFNGLNIYNPSVATFLK</sequence>
<feature type="region of interest" description="Disordered" evidence="1">
    <location>
        <begin position="152"/>
        <end position="191"/>
    </location>
</feature>
<dbReference type="AlphaFoldDB" id="A0AAW1KT13"/>
<keyword evidence="2" id="KW-0732">Signal</keyword>
<feature type="region of interest" description="Disordered" evidence="1">
    <location>
        <begin position="29"/>
        <end position="48"/>
    </location>
</feature>
<organism evidence="3 4">
    <name type="scientific">Popillia japonica</name>
    <name type="common">Japanese beetle</name>
    <dbReference type="NCBI Taxonomy" id="7064"/>
    <lineage>
        <taxon>Eukaryota</taxon>
        <taxon>Metazoa</taxon>
        <taxon>Ecdysozoa</taxon>
        <taxon>Arthropoda</taxon>
        <taxon>Hexapoda</taxon>
        <taxon>Insecta</taxon>
        <taxon>Pterygota</taxon>
        <taxon>Neoptera</taxon>
        <taxon>Endopterygota</taxon>
        <taxon>Coleoptera</taxon>
        <taxon>Polyphaga</taxon>
        <taxon>Scarabaeiformia</taxon>
        <taxon>Scarabaeidae</taxon>
        <taxon>Rutelinae</taxon>
        <taxon>Popillia</taxon>
    </lineage>
</organism>